<evidence type="ECO:0000313" key="2">
    <source>
        <dbReference type="Proteomes" id="UP000218785"/>
    </source>
</evidence>
<gene>
    <name evidence="1" type="ORF">NIES37_51600</name>
</gene>
<dbReference type="Proteomes" id="UP000218785">
    <property type="component" value="Chromosome"/>
</dbReference>
<proteinExistence type="predicted"/>
<sequence>MRLSAVLNLHRFLKLIINLVVLATLLFICQRVWAQEWRPVRGGIPFGISGIALIQQQSNSLDFLIVHDNKKPNQGRLAIINIKGKNQPEYLALNWPSKVLPEDLEALTSIPGTNNTSFIALASAGKAYYIKLDADKKTISVIKEFNLPAFPKGSNFEAFSLQDIDGKLVAVWAHRGEAEQAATIYWGLLDLTKYQMIPAGYSNFTVPFPSGNVRHVSDIKVDSAGVVFISAASDAGDDGPFQSAVYVAGSLGYRNNKLIFRQNSQLVPLYRTNYHKIEGIELVSGGNGGVVVGTDDENFGSAVYVVGGE</sequence>
<name>A0A1Z4N636_9CYAN</name>
<evidence type="ECO:0000313" key="1">
    <source>
        <dbReference type="EMBL" id="BAZ01161.1"/>
    </source>
</evidence>
<dbReference type="AlphaFoldDB" id="A0A1Z4N636"/>
<reference evidence="1 2" key="1">
    <citation type="submission" date="2017-06" db="EMBL/GenBank/DDBJ databases">
        <title>Genome sequencing of cyanobaciteial culture collection at National Institute for Environmental Studies (NIES).</title>
        <authorList>
            <person name="Hirose Y."/>
            <person name="Shimura Y."/>
            <person name="Fujisawa T."/>
            <person name="Nakamura Y."/>
            <person name="Kawachi M."/>
        </authorList>
    </citation>
    <scope>NUCLEOTIDE SEQUENCE [LARGE SCALE GENOMIC DNA]</scope>
    <source>
        <strain evidence="1 2">NIES-37</strain>
    </source>
</reference>
<dbReference type="EMBL" id="AP018248">
    <property type="protein sequence ID" value="BAZ01161.1"/>
    <property type="molecule type" value="Genomic_DNA"/>
</dbReference>
<keyword evidence="2" id="KW-1185">Reference proteome</keyword>
<organism evidence="1 2">
    <name type="scientific">Tolypothrix tenuis PCC 7101</name>
    <dbReference type="NCBI Taxonomy" id="231146"/>
    <lineage>
        <taxon>Bacteria</taxon>
        <taxon>Bacillati</taxon>
        <taxon>Cyanobacteriota</taxon>
        <taxon>Cyanophyceae</taxon>
        <taxon>Nostocales</taxon>
        <taxon>Tolypothrichaceae</taxon>
        <taxon>Tolypothrix</taxon>
    </lineage>
</organism>
<protein>
    <submittedName>
        <fullName evidence="1">Uncharacterized protein</fullName>
    </submittedName>
</protein>
<dbReference type="KEGG" id="ttq:NIES37_51600"/>
<dbReference type="RefSeq" id="WP_096580552.1">
    <property type="nucleotide sequence ID" value="NZ_CAWNJS010000001.1"/>
</dbReference>
<accession>A0A1Z4N636</accession>